<dbReference type="Pfam" id="PF10243">
    <property type="entry name" value="MIP-T3"/>
    <property type="match status" value="1"/>
</dbReference>
<feature type="region of interest" description="Disordered" evidence="10">
    <location>
        <begin position="375"/>
        <end position="444"/>
    </location>
</feature>
<reference evidence="11" key="1">
    <citation type="submission" date="2020-04" db="EMBL/GenBank/DDBJ databases">
        <authorList>
            <person name="Alioto T."/>
            <person name="Alioto T."/>
            <person name="Gomez Garrido J."/>
        </authorList>
    </citation>
    <scope>NUCLEOTIDE SEQUENCE</scope>
    <source>
        <strain evidence="11">A484AB</strain>
    </source>
</reference>
<feature type="compositionally biased region" description="Basic and acidic residues" evidence="10">
    <location>
        <begin position="242"/>
        <end position="251"/>
    </location>
</feature>
<evidence type="ECO:0000256" key="7">
    <source>
        <dbReference type="ARBA" id="ARBA00023273"/>
    </source>
</evidence>
<evidence type="ECO:0000313" key="11">
    <source>
        <dbReference type="EMBL" id="CAB4001541.1"/>
    </source>
</evidence>
<keyword evidence="5" id="KW-0175">Coiled coil</keyword>
<keyword evidence="4" id="KW-0970">Cilium biogenesis/degradation</keyword>
<dbReference type="Proteomes" id="UP001152795">
    <property type="component" value="Unassembled WGS sequence"/>
</dbReference>
<dbReference type="Gene3D" id="1.10.418.50">
    <property type="entry name" value="Microtubule-binding protein MIP-T3"/>
    <property type="match status" value="1"/>
</dbReference>
<evidence type="ECO:0000256" key="1">
    <source>
        <dbReference type="ARBA" id="ARBA00004120"/>
    </source>
</evidence>
<keyword evidence="12" id="KW-1185">Reference proteome</keyword>
<dbReference type="GO" id="GO:0008017">
    <property type="term" value="F:microtubule binding"/>
    <property type="evidence" value="ECO:0007669"/>
    <property type="project" value="InterPro"/>
</dbReference>
<evidence type="ECO:0000256" key="4">
    <source>
        <dbReference type="ARBA" id="ARBA00022794"/>
    </source>
</evidence>
<comment type="caution">
    <text evidence="11">The sequence shown here is derived from an EMBL/GenBank/DDBJ whole genome shotgun (WGS) entry which is preliminary data.</text>
</comment>
<dbReference type="OrthoDB" id="10258914at2759"/>
<comment type="similarity">
    <text evidence="8">Belongs to the TRAF3IP1 family.</text>
</comment>
<dbReference type="GO" id="GO:0048513">
    <property type="term" value="P:animal organ development"/>
    <property type="evidence" value="ECO:0007669"/>
    <property type="project" value="UniProtKB-ARBA"/>
</dbReference>
<evidence type="ECO:0000256" key="3">
    <source>
        <dbReference type="ARBA" id="ARBA00022490"/>
    </source>
</evidence>
<feature type="compositionally biased region" description="Basic and acidic residues" evidence="10">
    <location>
        <begin position="189"/>
        <end position="232"/>
    </location>
</feature>
<name>A0A7D9E4L1_PARCT</name>
<dbReference type="GO" id="GO:0048731">
    <property type="term" value="P:system development"/>
    <property type="evidence" value="ECO:0007669"/>
    <property type="project" value="UniProtKB-ARBA"/>
</dbReference>
<comment type="subcellular location">
    <subcellularLocation>
        <location evidence="2">Cytoplasm</location>
        <location evidence="2">Cytoskeleton</location>
        <location evidence="2">Cilium axoneme</location>
    </subcellularLocation>
    <subcellularLocation>
        <location evidence="1">Cytoplasm</location>
        <location evidence="1">Cytoskeleton</location>
        <location evidence="1">Cilium basal body</location>
    </subcellularLocation>
</comment>
<evidence type="ECO:0000256" key="8">
    <source>
        <dbReference type="ARBA" id="ARBA00043971"/>
    </source>
</evidence>
<keyword evidence="3" id="KW-0963">Cytoplasm</keyword>
<dbReference type="InterPro" id="IPR040468">
    <property type="entry name" value="TRAF3IP1_N"/>
</dbReference>
<dbReference type="InterPro" id="IPR041476">
    <property type="entry name" value="TRAF3IP1_C"/>
</dbReference>
<evidence type="ECO:0000256" key="5">
    <source>
        <dbReference type="ARBA" id="ARBA00023054"/>
    </source>
</evidence>
<dbReference type="GO" id="GO:0030992">
    <property type="term" value="C:intraciliary transport particle B"/>
    <property type="evidence" value="ECO:0007669"/>
    <property type="project" value="TreeGrafter"/>
</dbReference>
<evidence type="ECO:0000256" key="2">
    <source>
        <dbReference type="ARBA" id="ARBA00004430"/>
    </source>
</evidence>
<organism evidence="11 12">
    <name type="scientific">Paramuricea clavata</name>
    <name type="common">Red gorgonian</name>
    <name type="synonym">Violescent sea-whip</name>
    <dbReference type="NCBI Taxonomy" id="317549"/>
    <lineage>
        <taxon>Eukaryota</taxon>
        <taxon>Metazoa</taxon>
        <taxon>Cnidaria</taxon>
        <taxon>Anthozoa</taxon>
        <taxon>Octocorallia</taxon>
        <taxon>Malacalcyonacea</taxon>
        <taxon>Plexauridae</taxon>
        <taxon>Paramuricea</taxon>
    </lineage>
</organism>
<keyword evidence="6" id="KW-0206">Cytoskeleton</keyword>
<gene>
    <name evidence="11" type="ORF">PACLA_8A059649</name>
</gene>
<dbReference type="PANTHER" id="PTHR31363:SF0">
    <property type="entry name" value="TRAF3-INTERACTING PROTEIN 1"/>
    <property type="match status" value="1"/>
</dbReference>
<evidence type="ECO:0000256" key="6">
    <source>
        <dbReference type="ARBA" id="ARBA00023212"/>
    </source>
</evidence>
<feature type="compositionally biased region" description="Basic and acidic residues" evidence="10">
    <location>
        <begin position="282"/>
        <end position="291"/>
    </location>
</feature>
<sequence>MDPEVIKRTQDTLGKVIKKPPMTEKLLNKPPFRFLHDIVTEVIKTNGFFKGLYQNDEMNSANVKEKEAKIAFLQKAIDCLVIVTGESLSVRPSKIVAGHEPEKTNEFLQLLGKACLKKLDSKDGVKKVLGGEKPGSGSANKRKESKSGRERTSEKENRIKESESNKDTINEDADKKRKSSSGRLNSSDTRIRGDHIEKRGKDASKDSPKGKSKERDRERNKESNNNKQEVLKEQSQQENEESGIRNDKVENDSTDVVDGDDDTQNRNIPRPSSAKGQRRRPKNENGDDNGSREQSPQRNNHEINGVTDADGLPPEMPARRKLARPSSARPAPPRKKRQQEEQEDTIAKVGSTAQVANVIVDNNKDDEEDDTFLVEEAPPVTQEVVHDGDTEPVENGTEDEHGALVKKMLETKKELESTSKSKTESAPKPVMNDAHRRKQREHAQKEIQKLRESIQTLCRSANPLGKIMDYIQEDMDSMQKELEMWKEENKDHQIALKREQSITESEVEPLKIQLAEMETEVNEMLDRISTVKCNILRNEEKVQQLLGGVAFS</sequence>
<dbReference type="GO" id="GO:0042073">
    <property type="term" value="P:intraciliary transport"/>
    <property type="evidence" value="ECO:0007669"/>
    <property type="project" value="TreeGrafter"/>
</dbReference>
<dbReference type="GO" id="GO:0036064">
    <property type="term" value="C:ciliary basal body"/>
    <property type="evidence" value="ECO:0007669"/>
    <property type="project" value="TreeGrafter"/>
</dbReference>
<feature type="compositionally biased region" description="Acidic residues" evidence="10">
    <location>
        <begin position="252"/>
        <end position="262"/>
    </location>
</feature>
<accession>A0A7D9E4L1</accession>
<dbReference type="FunFam" id="1.10.418.50:FF:000001">
    <property type="entry name" value="TRAF3-interacting protein 1 isoform X1"/>
    <property type="match status" value="1"/>
</dbReference>
<feature type="compositionally biased region" description="Basic and acidic residues" evidence="10">
    <location>
        <begin position="398"/>
        <end position="425"/>
    </location>
</feature>
<protein>
    <recommendedName>
        <fullName evidence="9">TRAF3-interacting protein 1</fullName>
    </recommendedName>
</protein>
<feature type="compositionally biased region" description="Basic and acidic residues" evidence="10">
    <location>
        <begin position="141"/>
        <end position="175"/>
    </location>
</feature>
<dbReference type="InterPro" id="IPR042576">
    <property type="entry name" value="TRAF3IP1_N_sf"/>
</dbReference>
<evidence type="ECO:0000256" key="10">
    <source>
        <dbReference type="SAM" id="MobiDB-lite"/>
    </source>
</evidence>
<dbReference type="Pfam" id="PF17749">
    <property type="entry name" value="MIP-T3_C"/>
    <property type="match status" value="1"/>
</dbReference>
<feature type="region of interest" description="Disordered" evidence="10">
    <location>
        <begin position="126"/>
        <end position="352"/>
    </location>
</feature>
<dbReference type="GO" id="GO:0060271">
    <property type="term" value="P:cilium assembly"/>
    <property type="evidence" value="ECO:0007669"/>
    <property type="project" value="TreeGrafter"/>
</dbReference>
<dbReference type="GO" id="GO:0005930">
    <property type="term" value="C:axoneme"/>
    <property type="evidence" value="ECO:0007669"/>
    <property type="project" value="UniProtKB-SubCell"/>
</dbReference>
<evidence type="ECO:0000256" key="9">
    <source>
        <dbReference type="ARBA" id="ARBA00070492"/>
    </source>
</evidence>
<dbReference type="InterPro" id="IPR018799">
    <property type="entry name" value="TRAF3IP1"/>
</dbReference>
<keyword evidence="7" id="KW-0966">Cell projection</keyword>
<evidence type="ECO:0000313" key="12">
    <source>
        <dbReference type="Proteomes" id="UP001152795"/>
    </source>
</evidence>
<proteinExistence type="inferred from homology"/>
<dbReference type="EMBL" id="CACRXK020004113">
    <property type="protein sequence ID" value="CAB4001541.1"/>
    <property type="molecule type" value="Genomic_DNA"/>
</dbReference>
<dbReference type="AlphaFoldDB" id="A0A7D9E4L1"/>
<dbReference type="GO" id="GO:0070507">
    <property type="term" value="P:regulation of microtubule cytoskeleton organization"/>
    <property type="evidence" value="ECO:0007669"/>
    <property type="project" value="TreeGrafter"/>
</dbReference>
<dbReference type="PANTHER" id="PTHR31363">
    <property type="entry name" value="TRAF3-INTERACTING PROTEIN 1"/>
    <property type="match status" value="1"/>
</dbReference>